<keyword evidence="2" id="KW-0808">Transferase</keyword>
<feature type="domain" description="Glycosyltransferase 61 catalytic" evidence="4">
    <location>
        <begin position="187"/>
        <end position="365"/>
    </location>
</feature>
<keyword evidence="1" id="KW-0328">Glycosyltransferase</keyword>
<evidence type="ECO:0000256" key="2">
    <source>
        <dbReference type="ARBA" id="ARBA00022679"/>
    </source>
</evidence>
<reference evidence="5 8" key="2">
    <citation type="journal article" date="2012" name="J. Bacteriol.">
        <title>Complete Genome Sequence of Helicobacter cinaedi Type Strain ATCC BAA-847.</title>
        <authorList>
            <person name="Miyoshi-Akiyama T."/>
            <person name="Takeshita N."/>
            <person name="Ohmagari N."/>
            <person name="Kirikae T."/>
        </authorList>
    </citation>
    <scope>NUCLEOTIDE SEQUENCE [LARGE SCALE GENOMIC DNA]</scope>
    <source>
        <strain evidence="5 8">ATCC BAA-847</strain>
    </source>
</reference>
<dbReference type="PANTHER" id="PTHR20961">
    <property type="entry name" value="GLYCOSYLTRANSFERASE"/>
    <property type="match status" value="1"/>
</dbReference>
<gene>
    <name evidence="5" type="ORF">HCBAA847_1181</name>
    <name evidence="6" type="ORF">HCCG_01509</name>
</gene>
<dbReference type="RefSeq" id="WP_002956841.1">
    <property type="nucleotide sequence ID" value="NC_020555.1"/>
</dbReference>
<dbReference type="Proteomes" id="UP000005755">
    <property type="component" value="Unassembled WGS sequence"/>
</dbReference>
<reference evidence="7" key="4">
    <citation type="journal article" date="2014" name="Genome Announc.">
        <title>Draft genome sequences of six enterohepatic helicobacter species isolated from humans and one from rhesus macaques.</title>
        <authorList>
            <person name="Shen Z."/>
            <person name="Sheh A."/>
            <person name="Young S.K."/>
            <person name="Abouelliel A."/>
            <person name="Ward D.V."/>
            <person name="Earl A.M."/>
            <person name="Fox J.G."/>
        </authorList>
    </citation>
    <scope>NUCLEOTIDE SEQUENCE [LARGE SCALE GENOMIC DNA]</scope>
    <source>
        <strain evidence="7">CCUG 18818</strain>
    </source>
</reference>
<evidence type="ECO:0000313" key="8">
    <source>
        <dbReference type="Proteomes" id="UP000006036"/>
    </source>
</evidence>
<keyword evidence="7" id="KW-1185">Reference proteome</keyword>
<evidence type="ECO:0000313" key="6">
    <source>
        <dbReference type="EMBL" id="EFR46961.1"/>
    </source>
</evidence>
<dbReference type="EMBL" id="AP012492">
    <property type="protein sequence ID" value="BAM32418.1"/>
    <property type="molecule type" value="Genomic_DNA"/>
</dbReference>
<evidence type="ECO:0000256" key="1">
    <source>
        <dbReference type="ARBA" id="ARBA00022676"/>
    </source>
</evidence>
<dbReference type="AlphaFoldDB" id="A0AAI8MMR8"/>
<dbReference type="InterPro" id="IPR007657">
    <property type="entry name" value="Glycosyltransferase_61"/>
</dbReference>
<dbReference type="Pfam" id="PF04577">
    <property type="entry name" value="Glyco_transf_61"/>
    <property type="match status" value="1"/>
</dbReference>
<proteinExistence type="predicted"/>
<organism evidence="5 8">
    <name type="scientific">Helicobacter cinaedi CCUG 18818 = ATCC BAA-847</name>
    <dbReference type="NCBI Taxonomy" id="537971"/>
    <lineage>
        <taxon>Bacteria</taxon>
        <taxon>Pseudomonadati</taxon>
        <taxon>Campylobacterota</taxon>
        <taxon>Epsilonproteobacteria</taxon>
        <taxon>Campylobacterales</taxon>
        <taxon>Helicobacteraceae</taxon>
        <taxon>Helicobacter</taxon>
    </lineage>
</organism>
<evidence type="ECO:0000256" key="3">
    <source>
        <dbReference type="ARBA" id="ARBA00023180"/>
    </source>
</evidence>
<keyword evidence="3" id="KW-0325">Glycoprotein</keyword>
<evidence type="ECO:0000259" key="4">
    <source>
        <dbReference type="Pfam" id="PF04577"/>
    </source>
</evidence>
<evidence type="ECO:0000313" key="5">
    <source>
        <dbReference type="EMBL" id="BAM32418.1"/>
    </source>
</evidence>
<reference evidence="6" key="1">
    <citation type="submission" date="2008-08" db="EMBL/GenBank/DDBJ databases">
        <title>Annotation of Helicobacter cinaedi strain CCUG 18818.</title>
        <authorList>
            <consortium name="The Broad Institute Genome Sequencing Platform"/>
            <person name="Fox J.G."/>
            <person name="Shen Z."/>
            <person name="Charoenlap N."/>
            <person name="Schauer D.B."/>
            <person name="Ward D."/>
            <person name="Mehta T."/>
            <person name="Young S."/>
            <person name="Jaffe D."/>
            <person name="Gnerre S."/>
            <person name="Berlin A."/>
            <person name="Heiman D."/>
            <person name="Hepburn T."/>
            <person name="Shea T."/>
            <person name="Sykes S."/>
            <person name="Alvarado L."/>
            <person name="Kodira C."/>
            <person name="Borodovsky M."/>
            <person name="Lander E."/>
            <person name="Galagan J."/>
            <person name="Nusbaum C."/>
            <person name="Birren B."/>
        </authorList>
    </citation>
    <scope>NUCLEOTIDE SEQUENCE</scope>
    <source>
        <strain evidence="6">CCUG 18818</strain>
    </source>
</reference>
<dbReference type="Proteomes" id="UP000006036">
    <property type="component" value="Chromosome 1"/>
</dbReference>
<dbReference type="GO" id="GO:0016757">
    <property type="term" value="F:glycosyltransferase activity"/>
    <property type="evidence" value="ECO:0007669"/>
    <property type="project" value="UniProtKB-KW"/>
</dbReference>
<dbReference type="KEGG" id="hcb:HCBAA847_1181"/>
<sequence>MFKTTTYQQSKECGEISQEILAYPAQKVFIDKSGITLLESSGGGDISNDFSSIQCPSTTIQPNLDKSASTQPTKKISHFTDIFGNFHYFFRPYTHTTLECKVRILPNAYCYTNDEIIWTRSKKSLISHTPLRSHPLDSIHIKGSKLTKLFSLYKITKKWLKFYFDALKPQKKQASIALLSRQVGDNYGHFLHEVIAGFYQLKLINLTPDFYILPLNTPFQKQMYDLLGIPPKSIIPSCPNMFIQAKQLIIPTLMADYEFVEYRKHTHTCTFAQPLFSYFMYDHLLPQVPQKNKKIFLTRPKDSNRNIDNLAEIESILQQYGYTIVLPDNLSLTEKLELFSSTTHIISMHGAGLCNVFFSTKDTKVFEIFPQYYHNTSTQYIALARGCKYSYMVGETHDISMHPQQENVYVNPEKLKLALQIFEQE</sequence>
<protein>
    <recommendedName>
        <fullName evidence="4">Glycosyltransferase 61 catalytic domain-containing protein</fullName>
    </recommendedName>
</protein>
<dbReference type="EMBL" id="DS990392">
    <property type="protein sequence ID" value="EFR46961.1"/>
    <property type="molecule type" value="Genomic_DNA"/>
</dbReference>
<dbReference type="InterPro" id="IPR049625">
    <property type="entry name" value="Glyco_transf_61_cat"/>
</dbReference>
<evidence type="ECO:0000313" key="7">
    <source>
        <dbReference type="Proteomes" id="UP000005755"/>
    </source>
</evidence>
<name>A0AAI8MMR8_9HELI</name>
<reference evidence="5" key="3">
    <citation type="submission" date="2012-07" db="EMBL/GenBank/DDBJ databases">
        <authorList>
            <person name="Akiyama T."/>
            <person name="Takeshita N."/>
            <person name="Ohmagari N."/>
            <person name="Kirikae T."/>
        </authorList>
    </citation>
    <scope>NUCLEOTIDE SEQUENCE</scope>
    <source>
        <strain evidence="5">ATCC BAA-847</strain>
    </source>
</reference>
<accession>A0AAI8MMR8</accession>